<dbReference type="EMBL" id="QUQO01000001">
    <property type="protein sequence ID" value="RFB04237.1"/>
    <property type="molecule type" value="Genomic_DNA"/>
</dbReference>
<keyword evidence="3" id="KW-1185">Reference proteome</keyword>
<name>A0A371RFL8_9PROT</name>
<reference evidence="2 3" key="1">
    <citation type="submission" date="2018-08" db="EMBL/GenBank/DDBJ databases">
        <title>Parvularcula sp. SM1705, isolated from surface water of the South Sea China.</title>
        <authorList>
            <person name="Sun L."/>
        </authorList>
    </citation>
    <scope>NUCLEOTIDE SEQUENCE [LARGE SCALE GENOMIC DNA]</scope>
    <source>
        <strain evidence="2 3">SM1705</strain>
    </source>
</reference>
<evidence type="ECO:0000313" key="2">
    <source>
        <dbReference type="EMBL" id="RFB04237.1"/>
    </source>
</evidence>
<feature type="transmembrane region" description="Helical" evidence="1">
    <location>
        <begin position="44"/>
        <end position="65"/>
    </location>
</feature>
<dbReference type="InParanoid" id="A0A371RFL8"/>
<dbReference type="AlphaFoldDB" id="A0A371RFL8"/>
<keyword evidence="1" id="KW-0812">Transmembrane</keyword>
<proteinExistence type="predicted"/>
<evidence type="ECO:0000256" key="1">
    <source>
        <dbReference type="SAM" id="Phobius"/>
    </source>
</evidence>
<dbReference type="Proteomes" id="UP000264589">
    <property type="component" value="Unassembled WGS sequence"/>
</dbReference>
<sequence>MMNLRLFLRVLCVVFVAQIFGVVVFLSSLGFLNIQIDESHREAMLYVVFFTILASSVGSGLGYLLGTKVFDGILGFL</sequence>
<evidence type="ECO:0000313" key="3">
    <source>
        <dbReference type="Proteomes" id="UP000264589"/>
    </source>
</evidence>
<comment type="caution">
    <text evidence="2">The sequence shown here is derived from an EMBL/GenBank/DDBJ whole genome shotgun (WGS) entry which is preliminary data.</text>
</comment>
<feature type="transmembrane region" description="Helical" evidence="1">
    <location>
        <begin position="6"/>
        <end position="32"/>
    </location>
</feature>
<keyword evidence="1" id="KW-0472">Membrane</keyword>
<organism evidence="2 3">
    <name type="scientific">Parvularcula marina</name>
    <dbReference type="NCBI Taxonomy" id="2292771"/>
    <lineage>
        <taxon>Bacteria</taxon>
        <taxon>Pseudomonadati</taxon>
        <taxon>Pseudomonadota</taxon>
        <taxon>Alphaproteobacteria</taxon>
        <taxon>Parvularculales</taxon>
        <taxon>Parvularculaceae</taxon>
        <taxon>Parvularcula</taxon>
    </lineage>
</organism>
<gene>
    <name evidence="2" type="ORF">DX908_02420</name>
</gene>
<accession>A0A371RFL8</accession>
<protein>
    <submittedName>
        <fullName evidence="2">Uncharacterized protein</fullName>
    </submittedName>
</protein>
<keyword evidence="1" id="KW-1133">Transmembrane helix</keyword>